<evidence type="ECO:0000313" key="2">
    <source>
        <dbReference type="Proteomes" id="UP000241472"/>
    </source>
</evidence>
<reference evidence="1 2" key="1">
    <citation type="submission" date="2018-03" db="EMBL/GenBank/DDBJ databases">
        <title>Complete Fusobacterium genomes using hybrid Minion sequencing.</title>
        <authorList>
            <person name="Slade D.J."/>
            <person name="Lahmers K."/>
        </authorList>
    </citation>
    <scope>NUCLEOTIDE SEQUENCE [LARGE SCALE GENOMIC DNA]</scope>
    <source>
        <strain evidence="1 2">2_1_31</strain>
    </source>
</reference>
<dbReference type="Pfam" id="PF20383">
    <property type="entry name" value="DUF6678"/>
    <property type="match status" value="1"/>
</dbReference>
<protein>
    <submittedName>
        <fullName evidence="1">Uncharacterized protein</fullName>
    </submittedName>
</protein>
<dbReference type="InterPro" id="IPR046500">
    <property type="entry name" value="DUF6678"/>
</dbReference>
<gene>
    <name evidence="1" type="ORF">C4N17_03875</name>
</gene>
<evidence type="ECO:0000313" key="1">
    <source>
        <dbReference type="EMBL" id="AVQ24912.1"/>
    </source>
</evidence>
<accession>A0AAD0HU21</accession>
<dbReference type="AlphaFoldDB" id="A0AAD0HU21"/>
<dbReference type="Proteomes" id="UP000241472">
    <property type="component" value="Chromosome"/>
</dbReference>
<dbReference type="KEGG" id="fpei:C4N17_03875"/>
<organism evidence="1 2">
    <name type="scientific">Fusobacterium periodonticum</name>
    <dbReference type="NCBI Taxonomy" id="860"/>
    <lineage>
        <taxon>Bacteria</taxon>
        <taxon>Fusobacteriati</taxon>
        <taxon>Fusobacteriota</taxon>
        <taxon>Fusobacteriia</taxon>
        <taxon>Fusobacteriales</taxon>
        <taxon>Fusobacteriaceae</taxon>
        <taxon>Fusobacterium</taxon>
    </lineage>
</organism>
<sequence length="85" mass="10265">MQYFQCWCYSYPMSTCLTTNTLTSARVTSVLTHFIKEIKHRERLIKDKVIIYDKKAEIYEVLKNFNIPYEYDEIENAFLIYGYKS</sequence>
<name>A0AAD0HU21_9FUSO</name>
<dbReference type="EMBL" id="CP028108">
    <property type="protein sequence ID" value="AVQ24912.1"/>
    <property type="molecule type" value="Genomic_DNA"/>
</dbReference>
<proteinExistence type="predicted"/>